<accession>A0ABR7AJ39</accession>
<feature type="transmembrane region" description="Helical" evidence="7">
    <location>
        <begin position="141"/>
        <end position="169"/>
    </location>
</feature>
<keyword evidence="2" id="KW-1003">Cell membrane</keyword>
<keyword evidence="9" id="KW-1185">Reference proteome</keyword>
<evidence type="ECO:0000256" key="1">
    <source>
        <dbReference type="ARBA" id="ARBA00004651"/>
    </source>
</evidence>
<comment type="caution">
    <text evidence="8">The sequence shown here is derived from an EMBL/GenBank/DDBJ whole genome shotgun (WGS) entry which is preliminary data.</text>
</comment>
<feature type="transmembrane region" description="Helical" evidence="7">
    <location>
        <begin position="45"/>
        <end position="67"/>
    </location>
</feature>
<gene>
    <name evidence="8" type="ORF">H8S47_02075</name>
</gene>
<dbReference type="EMBL" id="JACONT010000002">
    <property type="protein sequence ID" value="MBC3940473.1"/>
    <property type="molecule type" value="Genomic_DNA"/>
</dbReference>
<organism evidence="8 9">
    <name type="scientific">Sphingomonas albertensis</name>
    <dbReference type="NCBI Taxonomy" id="2762591"/>
    <lineage>
        <taxon>Bacteria</taxon>
        <taxon>Pseudomonadati</taxon>
        <taxon>Pseudomonadota</taxon>
        <taxon>Alphaproteobacteria</taxon>
        <taxon>Sphingomonadales</taxon>
        <taxon>Sphingomonadaceae</taxon>
        <taxon>Sphingomonas</taxon>
    </lineage>
</organism>
<dbReference type="PANTHER" id="PTHR30250:SF11">
    <property type="entry name" value="O-ANTIGEN TRANSPORTER-RELATED"/>
    <property type="match status" value="1"/>
</dbReference>
<evidence type="ECO:0000313" key="8">
    <source>
        <dbReference type="EMBL" id="MBC3940473.1"/>
    </source>
</evidence>
<evidence type="ECO:0000256" key="7">
    <source>
        <dbReference type="SAM" id="Phobius"/>
    </source>
</evidence>
<feature type="transmembrane region" description="Helical" evidence="7">
    <location>
        <begin position="87"/>
        <end position="107"/>
    </location>
</feature>
<protein>
    <recommendedName>
        <fullName evidence="10">Lipopolysaccharide biosynthesis protein</fullName>
    </recommendedName>
</protein>
<evidence type="ECO:0008006" key="10">
    <source>
        <dbReference type="Google" id="ProtNLM"/>
    </source>
</evidence>
<feature type="region of interest" description="Disordered" evidence="6">
    <location>
        <begin position="421"/>
        <end position="442"/>
    </location>
</feature>
<evidence type="ECO:0000256" key="3">
    <source>
        <dbReference type="ARBA" id="ARBA00022692"/>
    </source>
</evidence>
<evidence type="ECO:0000256" key="5">
    <source>
        <dbReference type="ARBA" id="ARBA00023136"/>
    </source>
</evidence>
<feature type="transmembrane region" description="Helical" evidence="7">
    <location>
        <begin position="253"/>
        <end position="276"/>
    </location>
</feature>
<evidence type="ECO:0000256" key="2">
    <source>
        <dbReference type="ARBA" id="ARBA00022475"/>
    </source>
</evidence>
<feature type="transmembrane region" description="Helical" evidence="7">
    <location>
        <begin position="113"/>
        <end position="134"/>
    </location>
</feature>
<sequence>MSVLLTRLIRGGAPNMALRGSTLFLRFALSFYIVSQLGLASAGVYGLAIGAIGIVPATVGWGLNYFVSREVVGHTPATAAPLIRDRLIITFASLLAGTLIAVPVLIWQTGEITQTQVLILILLWLETLALDIYMPMIGLELALFANVLVFVRSALWIPIVVGIGFAVPALKTLDMIFIGWILSHLLAIGMLFVYLRRWPMKAGLREEKKLSVLVNRARRAWYIYFSDLGIVGLGYADRFILNALLGLVATGIYSFYFSITNALQTLISTAVVQLALPRMVRAFRGGDPAEWQAELRRQMIKTLTFAAVFSVGIFLATELIFYFAPPGRFPVFRVLLAIMLLAATIRSGSDLLNVSITSMGRDRMYAVNNVAGVIVAIAFGTGFMYFFGLIGAGLSAAATASTLFIVRLVYLRHVLSKMKQSDLSPDPHMATANDPETGMPQR</sequence>
<dbReference type="InterPro" id="IPR050833">
    <property type="entry name" value="Poly_Biosynth_Transport"/>
</dbReference>
<feature type="transmembrane region" description="Helical" evidence="7">
    <location>
        <begin position="221"/>
        <end position="241"/>
    </location>
</feature>
<keyword evidence="3 7" id="KW-0812">Transmembrane</keyword>
<feature type="transmembrane region" description="Helical" evidence="7">
    <location>
        <begin position="175"/>
        <end position="195"/>
    </location>
</feature>
<evidence type="ECO:0000256" key="4">
    <source>
        <dbReference type="ARBA" id="ARBA00022989"/>
    </source>
</evidence>
<dbReference type="PANTHER" id="PTHR30250">
    <property type="entry name" value="PST FAMILY PREDICTED COLANIC ACID TRANSPORTER"/>
    <property type="match status" value="1"/>
</dbReference>
<reference evidence="8 9" key="1">
    <citation type="submission" date="2020-08" db="EMBL/GenBank/DDBJ databases">
        <title>Putative novel bacterial strains isolated from necrotic wheat leaf tissues caused by Xanthomonas translucens.</title>
        <authorList>
            <person name="Tambong J.T."/>
        </authorList>
    </citation>
    <scope>NUCLEOTIDE SEQUENCE [LARGE SCALE GENOMIC DNA]</scope>
    <source>
        <strain evidence="9">DOAB 1063</strain>
    </source>
</reference>
<dbReference type="Proteomes" id="UP000597613">
    <property type="component" value="Unassembled WGS sequence"/>
</dbReference>
<feature type="transmembrane region" description="Helical" evidence="7">
    <location>
        <begin position="392"/>
        <end position="410"/>
    </location>
</feature>
<evidence type="ECO:0000313" key="9">
    <source>
        <dbReference type="Proteomes" id="UP000597613"/>
    </source>
</evidence>
<feature type="transmembrane region" description="Helical" evidence="7">
    <location>
        <begin position="366"/>
        <end position="386"/>
    </location>
</feature>
<feature type="transmembrane region" description="Helical" evidence="7">
    <location>
        <begin position="329"/>
        <end position="345"/>
    </location>
</feature>
<feature type="transmembrane region" description="Helical" evidence="7">
    <location>
        <begin position="21"/>
        <end position="39"/>
    </location>
</feature>
<dbReference type="RefSeq" id="WP_187502267.1">
    <property type="nucleotide sequence ID" value="NZ_CP162536.1"/>
</dbReference>
<proteinExistence type="predicted"/>
<keyword evidence="4 7" id="KW-1133">Transmembrane helix</keyword>
<evidence type="ECO:0000256" key="6">
    <source>
        <dbReference type="SAM" id="MobiDB-lite"/>
    </source>
</evidence>
<keyword evidence="5 7" id="KW-0472">Membrane</keyword>
<feature type="transmembrane region" description="Helical" evidence="7">
    <location>
        <begin position="303"/>
        <end position="323"/>
    </location>
</feature>
<name>A0ABR7AJ39_9SPHN</name>
<comment type="subcellular location">
    <subcellularLocation>
        <location evidence="1">Cell membrane</location>
        <topology evidence="1">Multi-pass membrane protein</topology>
    </subcellularLocation>
</comment>